<evidence type="ECO:0000313" key="2">
    <source>
        <dbReference type="EMBL" id="GIL53155.1"/>
    </source>
</evidence>
<evidence type="ECO:0000256" key="1">
    <source>
        <dbReference type="SAM" id="MobiDB-lite"/>
    </source>
</evidence>
<keyword evidence="3" id="KW-1185">Reference proteome</keyword>
<feature type="compositionally biased region" description="Basic and acidic residues" evidence="1">
    <location>
        <begin position="1"/>
        <end position="10"/>
    </location>
</feature>
<dbReference type="EMBL" id="BNCO01000014">
    <property type="protein sequence ID" value="GIL53155.1"/>
    <property type="molecule type" value="Genomic_DNA"/>
</dbReference>
<feature type="region of interest" description="Disordered" evidence="1">
    <location>
        <begin position="1"/>
        <end position="32"/>
    </location>
</feature>
<feature type="compositionally biased region" description="Basic and acidic residues" evidence="1">
    <location>
        <begin position="21"/>
        <end position="30"/>
    </location>
</feature>
<evidence type="ECO:0000313" key="3">
    <source>
        <dbReference type="Proteomes" id="UP000747399"/>
    </source>
</evidence>
<dbReference type="AlphaFoldDB" id="A0A8J4B3T8"/>
<reference evidence="2" key="1">
    <citation type="journal article" date="2021" name="Proc. Natl. Acad. Sci. U.S.A.">
        <title>Three genomes in the algal genus Volvox reveal the fate of a haploid sex-determining region after a transition to homothallism.</title>
        <authorList>
            <person name="Yamamoto K."/>
            <person name="Hamaji T."/>
            <person name="Kawai-Toyooka H."/>
            <person name="Matsuzaki R."/>
            <person name="Takahashi F."/>
            <person name="Nishimura Y."/>
            <person name="Kawachi M."/>
            <person name="Noguchi H."/>
            <person name="Minakuchi Y."/>
            <person name="Umen J.G."/>
            <person name="Toyoda A."/>
            <person name="Nozaki H."/>
        </authorList>
    </citation>
    <scope>NUCLEOTIDE SEQUENCE</scope>
    <source>
        <strain evidence="2">NIES-3780</strain>
    </source>
</reference>
<name>A0A8J4B3T8_9CHLO</name>
<accession>A0A8J4B3T8</accession>
<comment type="caution">
    <text evidence="2">The sequence shown here is derived from an EMBL/GenBank/DDBJ whole genome shotgun (WGS) entry which is preliminary data.</text>
</comment>
<feature type="compositionally biased region" description="Acidic residues" evidence="1">
    <location>
        <begin position="254"/>
        <end position="283"/>
    </location>
</feature>
<organism evidence="2 3">
    <name type="scientific">Volvox africanus</name>
    <dbReference type="NCBI Taxonomy" id="51714"/>
    <lineage>
        <taxon>Eukaryota</taxon>
        <taxon>Viridiplantae</taxon>
        <taxon>Chlorophyta</taxon>
        <taxon>core chlorophytes</taxon>
        <taxon>Chlorophyceae</taxon>
        <taxon>CS clade</taxon>
        <taxon>Chlamydomonadales</taxon>
        <taxon>Volvocaceae</taxon>
        <taxon>Volvox</taxon>
    </lineage>
</organism>
<proteinExistence type="predicted"/>
<dbReference type="Proteomes" id="UP000747399">
    <property type="component" value="Unassembled WGS sequence"/>
</dbReference>
<feature type="compositionally biased region" description="Basic and acidic residues" evidence="1">
    <location>
        <begin position="284"/>
        <end position="293"/>
    </location>
</feature>
<gene>
    <name evidence="2" type="ORF">Vafri_8829</name>
</gene>
<feature type="region of interest" description="Disordered" evidence="1">
    <location>
        <begin position="236"/>
        <end position="293"/>
    </location>
</feature>
<sequence length="420" mass="44502">MPKVRERSRITQDFAVTPWQNRREGNKRDPPGALYVVEEAPLLVPSVTASCAPTVPCGGAVIAAPEEDVDTTGWFTKAPRQHPPDPMPTFDSEMTAIPPVSVSDDNSKGACGIGNAIALGGTDRGGPGWTGLCQLAITPTGLGMGHIFLPNRGLGCGGVSRGARCYGLALRPVPRGVPADPCTEDESTDLLCARLTDFASGAITDVLVARTGGDMCRLAPPEDWLLRQWFGDDFESDMEDDGGAGLNVNRDKWEEEDEVGEWEEVTEGEEDDREEDGNEEEGERGEVDTGEAKELGAAVVCQGRDLTEGLPSTNTVVNPHNTAHWMRLWRRQREVRSALALNFEPEMLLSGVAALPKLAEFARPLLPPQLAGVAGAGDHGGGGADSSGTEKCGSFAAEGFAAVGTDQALQSCLQGMHLGD</sequence>
<feature type="non-terminal residue" evidence="2">
    <location>
        <position position="420"/>
    </location>
</feature>
<protein>
    <submittedName>
        <fullName evidence="2">Uncharacterized protein</fullName>
    </submittedName>
</protein>